<dbReference type="PANTHER" id="PTHR43641">
    <property type="entry name" value="FORMATE ACETYLTRANSFERASE 3-RELATED"/>
    <property type="match status" value="1"/>
</dbReference>
<dbReference type="InterPro" id="IPR004184">
    <property type="entry name" value="PFL_dom"/>
</dbReference>
<accession>A0A5M4B070</accession>
<comment type="caution">
    <text evidence="6">The sequence shown here is derived from an EMBL/GenBank/DDBJ whole genome shotgun (WGS) entry which is preliminary data.</text>
</comment>
<name>A0A5M4B070_9BACT</name>
<dbReference type="SUPFAM" id="SSF51998">
    <property type="entry name" value="PFL-like glycyl radical enzymes"/>
    <property type="match status" value="1"/>
</dbReference>
<dbReference type="Proteomes" id="UP000391834">
    <property type="component" value="Unassembled WGS sequence"/>
</dbReference>
<evidence type="ECO:0000256" key="1">
    <source>
        <dbReference type="ARBA" id="ARBA00022818"/>
    </source>
</evidence>
<dbReference type="InterPro" id="IPR010098">
    <property type="entry name" value="PFL2/GDeHydtase_fam"/>
</dbReference>
<evidence type="ECO:0000259" key="4">
    <source>
        <dbReference type="PROSITE" id="PS51149"/>
    </source>
</evidence>
<dbReference type="AlphaFoldDB" id="A0A5M4B070"/>
<dbReference type="RefSeq" id="WP_027585952.1">
    <property type="nucleotide sequence ID" value="NZ_BLAX01000001.1"/>
</dbReference>
<keyword evidence="7" id="KW-1185">Reference proteome</keyword>
<organism evidence="6 7">
    <name type="scientific">Prolixibacter bellariivorans</name>
    <dbReference type="NCBI Taxonomy" id="314319"/>
    <lineage>
        <taxon>Bacteria</taxon>
        <taxon>Pseudomonadati</taxon>
        <taxon>Bacteroidota</taxon>
        <taxon>Bacteroidia</taxon>
        <taxon>Marinilabiliales</taxon>
        <taxon>Prolixibacteraceae</taxon>
        <taxon>Prolixibacter</taxon>
    </lineage>
</organism>
<dbReference type="Pfam" id="PF02901">
    <property type="entry name" value="PFL-like"/>
    <property type="match status" value="1"/>
</dbReference>
<feature type="domain" description="PFL" evidence="5">
    <location>
        <begin position="3"/>
        <end position="660"/>
    </location>
</feature>
<feature type="domain" description="Glycine radical" evidence="4">
    <location>
        <begin position="667"/>
        <end position="787"/>
    </location>
</feature>
<dbReference type="GO" id="GO:0005829">
    <property type="term" value="C:cytosol"/>
    <property type="evidence" value="ECO:0007669"/>
    <property type="project" value="TreeGrafter"/>
</dbReference>
<protein>
    <submittedName>
        <fullName evidence="6">Glycyl radical enzyme</fullName>
    </submittedName>
</protein>
<evidence type="ECO:0000259" key="5">
    <source>
        <dbReference type="PROSITE" id="PS51554"/>
    </source>
</evidence>
<dbReference type="InterPro" id="IPR001150">
    <property type="entry name" value="Gly_radical"/>
</dbReference>
<dbReference type="OrthoDB" id="9803969at2"/>
<evidence type="ECO:0000256" key="2">
    <source>
        <dbReference type="ARBA" id="ARBA00023239"/>
    </source>
</evidence>
<proteinExistence type="predicted"/>
<keyword evidence="1 3" id="KW-0556">Organic radical</keyword>
<dbReference type="Gene3D" id="3.20.70.20">
    <property type="match status" value="1"/>
</dbReference>
<dbReference type="NCBIfam" id="NF043068">
    <property type="entry name" value="glycl_HYPD"/>
    <property type="match status" value="1"/>
</dbReference>
<gene>
    <name evidence="6" type="ORF">PbJCM13498_22310</name>
</gene>
<dbReference type="PANTHER" id="PTHR43641:SF2">
    <property type="entry name" value="DEHYDRATASE YBIW-RELATED"/>
    <property type="match status" value="1"/>
</dbReference>
<dbReference type="EMBL" id="BLAX01000001">
    <property type="protein sequence ID" value="GET33368.1"/>
    <property type="molecule type" value="Genomic_DNA"/>
</dbReference>
<dbReference type="Pfam" id="PF01228">
    <property type="entry name" value="Gly_radical"/>
    <property type="match status" value="1"/>
</dbReference>
<evidence type="ECO:0000313" key="6">
    <source>
        <dbReference type="EMBL" id="GET33368.1"/>
    </source>
</evidence>
<reference evidence="6 7" key="1">
    <citation type="submission" date="2019-10" db="EMBL/GenBank/DDBJ databases">
        <title>Prolixibacter strains distinguished by the presence of nitrate reductase genes were adept at nitrate-dependent anaerobic corrosion of metallic iron and carbon steel.</title>
        <authorList>
            <person name="Iino T."/>
            <person name="Shono N."/>
            <person name="Ito K."/>
            <person name="Nakamura R."/>
            <person name="Sueoka K."/>
            <person name="Harayama S."/>
            <person name="Ohkuma M."/>
        </authorList>
    </citation>
    <scope>NUCLEOTIDE SEQUENCE [LARGE SCALE GENOMIC DNA]</scope>
    <source>
        <strain evidence="6 7">JCM 13498</strain>
    </source>
</reference>
<dbReference type="PROSITE" id="PS51149">
    <property type="entry name" value="GLY_RADICAL_2"/>
    <property type="match status" value="1"/>
</dbReference>
<keyword evidence="2" id="KW-0456">Lyase</keyword>
<dbReference type="GO" id="GO:0016835">
    <property type="term" value="F:carbon-oxygen lyase activity"/>
    <property type="evidence" value="ECO:0007669"/>
    <property type="project" value="InterPro"/>
</dbReference>
<evidence type="ECO:0000313" key="7">
    <source>
        <dbReference type="Proteomes" id="UP000391834"/>
    </source>
</evidence>
<dbReference type="InterPro" id="IPR051215">
    <property type="entry name" value="GRE"/>
</dbReference>
<sequence>MNERIKRLRQASLDAPNCLSAERALLVTEFYKSDAAHGISAPVMRAMAFRYILSNKLICINPDELIVGERGPAPKATSTYPEINLHSMKDLEILHTREKVSFCVDEEFRKVYSEKVIPFWSGKTNRERIFGNMASEWLAAYDAGIFTEFQEQRAPGHTVAGEKIFRKGMLDIIDDIYLAERALDFMNDPAAYDKREELRAMEIAARALIDFAERYAVKLDRMAQMETDLIRKSELHQMAEICRRVPARAPQTFHEALQHYWFVHVGVITEMNPWDSFNPGRLDQHLYPFFRKEMDEGTLTKEKAIELLQSFWVKFNNHPSPPKVGVTAQESNTYTDFALINLGGVKPDGSDAVNELSYLLLDVIEEMRILQPSSMVQVSKKNPEGFLRRTIKIVKTGFGQPSLFNTDAIVQELVRQGKSLIDARNGGASGCVETGAFGTEAYFLTGYFNLPKILELTLHNGRDPRSGRQLGLQTGEPTQFTSYDDLLDAFQRQLNYFIDIKIRGNNTIERIFATHMPVPFLSLIIDDCVANGLDYVAGGARYNTSYIQGVGLGSVTDSLTALKAHVFEKQDIGMELLLEAMRHNFEGYEELRYRLLYETPKYGNDDDNADKQAVQVFERFFDAVDGKPNTRGGVHRINLLPTTSHVYFGSVMGAMPDGRQAGMPLSEGISPVQGADVHGPTAVIKSVAKIDHLRTGGTLLNQKFSPDFFADETAIGKVASLVRGYFRLDGHHIQFNVVSADTLRKAQEMPEHYRDLIVRVAGYSDYFNDLGKDLQDEIIRRTEHAEVTG</sequence>
<feature type="modified residue" description="Glycine radical" evidence="3">
    <location>
        <position position="762"/>
    </location>
</feature>
<dbReference type="PROSITE" id="PS51554">
    <property type="entry name" value="PFL"/>
    <property type="match status" value="1"/>
</dbReference>
<dbReference type="CDD" id="cd01677">
    <property type="entry name" value="PFL2_DhaB_BssA"/>
    <property type="match status" value="1"/>
</dbReference>
<dbReference type="NCBIfam" id="TIGR01774">
    <property type="entry name" value="PFL2-3"/>
    <property type="match status" value="1"/>
</dbReference>
<dbReference type="InterPro" id="IPR050012">
    <property type="entry name" value="Glycl_HYPD"/>
</dbReference>
<evidence type="ECO:0000256" key="3">
    <source>
        <dbReference type="PROSITE-ProRule" id="PRU00493"/>
    </source>
</evidence>